<evidence type="ECO:0000313" key="13">
    <source>
        <dbReference type="EMBL" id="TRO79299.1"/>
    </source>
</evidence>
<dbReference type="PANTHER" id="PTHR10192:SF5">
    <property type="entry name" value="GEPHYRIN"/>
    <property type="match status" value="1"/>
</dbReference>
<evidence type="ECO:0000256" key="9">
    <source>
        <dbReference type="ARBA" id="ARBA00023150"/>
    </source>
</evidence>
<dbReference type="SMART" id="SM00852">
    <property type="entry name" value="MoCF_biosynth"/>
    <property type="match status" value="1"/>
</dbReference>
<dbReference type="Gene3D" id="3.40.980.10">
    <property type="entry name" value="MoaB/Mog-like domain"/>
    <property type="match status" value="1"/>
</dbReference>
<evidence type="ECO:0000256" key="5">
    <source>
        <dbReference type="ARBA" id="ARBA00022505"/>
    </source>
</evidence>
<evidence type="ECO:0000256" key="7">
    <source>
        <dbReference type="ARBA" id="ARBA00022723"/>
    </source>
</evidence>
<dbReference type="InterPro" id="IPR036135">
    <property type="entry name" value="MoeA_linker/N_sf"/>
</dbReference>
<dbReference type="AlphaFoldDB" id="A0A550J7U0"/>
<evidence type="ECO:0000313" key="14">
    <source>
        <dbReference type="Proteomes" id="UP000317155"/>
    </source>
</evidence>
<accession>A0A550J7U0</accession>
<name>A0A550J7U0_9BACT</name>
<keyword evidence="14" id="KW-1185">Reference proteome</keyword>
<gene>
    <name evidence="13" type="ORF">FL622_13590</name>
</gene>
<dbReference type="SUPFAM" id="SSF53218">
    <property type="entry name" value="Molybdenum cofactor biosynthesis proteins"/>
    <property type="match status" value="1"/>
</dbReference>
<comment type="pathway">
    <text evidence="3 11">Cofactor biosynthesis; molybdopterin biosynthesis.</text>
</comment>
<comment type="caution">
    <text evidence="13">The sequence shown here is derived from an EMBL/GenBank/DDBJ whole genome shotgun (WGS) entry which is preliminary data.</text>
</comment>
<dbReference type="Gene3D" id="2.170.190.11">
    <property type="entry name" value="Molybdopterin biosynthesis moea protein, domain 3"/>
    <property type="match status" value="1"/>
</dbReference>
<dbReference type="GO" id="GO:0005829">
    <property type="term" value="C:cytosol"/>
    <property type="evidence" value="ECO:0007669"/>
    <property type="project" value="TreeGrafter"/>
</dbReference>
<reference evidence="13 14" key="1">
    <citation type="submission" date="2019-07" db="EMBL/GenBank/DDBJ databases">
        <title>Insights of Desulfuromonas acetexigens electromicrobiology.</title>
        <authorList>
            <person name="Katuri K."/>
            <person name="Sapireddy V."/>
            <person name="Shaw D.R."/>
            <person name="Saikaly P."/>
        </authorList>
    </citation>
    <scope>NUCLEOTIDE SEQUENCE [LARGE SCALE GENOMIC DNA]</scope>
    <source>
        <strain evidence="13 14">2873</strain>
    </source>
</reference>
<dbReference type="Pfam" id="PF03454">
    <property type="entry name" value="MoeA_C"/>
    <property type="match status" value="1"/>
</dbReference>
<evidence type="ECO:0000259" key="12">
    <source>
        <dbReference type="SMART" id="SM00852"/>
    </source>
</evidence>
<evidence type="ECO:0000256" key="8">
    <source>
        <dbReference type="ARBA" id="ARBA00022842"/>
    </source>
</evidence>
<dbReference type="InterPro" id="IPR008284">
    <property type="entry name" value="MoCF_biosynth_CS"/>
</dbReference>
<comment type="function">
    <text evidence="2 11">Catalyzes the insertion of molybdate into adenylated molybdopterin with the concomitant release of AMP.</text>
</comment>
<feature type="domain" description="MoaB/Mog" evidence="12">
    <location>
        <begin position="175"/>
        <end position="312"/>
    </location>
</feature>
<evidence type="ECO:0000256" key="10">
    <source>
        <dbReference type="ARBA" id="ARBA00047317"/>
    </source>
</evidence>
<dbReference type="Pfam" id="PF03453">
    <property type="entry name" value="MoeA_N"/>
    <property type="match status" value="1"/>
</dbReference>
<keyword evidence="9 11" id="KW-0501">Molybdenum cofactor biosynthesis</keyword>
<dbReference type="RefSeq" id="WP_092053757.1">
    <property type="nucleotide sequence ID" value="NZ_FOJJ01000003.1"/>
</dbReference>
<dbReference type="Gene3D" id="3.90.105.10">
    <property type="entry name" value="Molybdopterin biosynthesis moea protein, domain 2"/>
    <property type="match status" value="1"/>
</dbReference>
<keyword evidence="5 11" id="KW-0500">Molybdenum</keyword>
<dbReference type="InterPro" id="IPR038987">
    <property type="entry name" value="MoeA-like"/>
</dbReference>
<evidence type="ECO:0000256" key="6">
    <source>
        <dbReference type="ARBA" id="ARBA00022679"/>
    </source>
</evidence>
<dbReference type="FunFam" id="3.40.980.10:FF:000004">
    <property type="entry name" value="Molybdopterin molybdenumtransferase"/>
    <property type="match status" value="1"/>
</dbReference>
<dbReference type="Pfam" id="PF00994">
    <property type="entry name" value="MoCF_biosynth"/>
    <property type="match status" value="1"/>
</dbReference>
<dbReference type="Gene3D" id="2.40.340.10">
    <property type="entry name" value="MoeA, C-terminal, domain IV"/>
    <property type="match status" value="1"/>
</dbReference>
<dbReference type="PROSITE" id="PS01079">
    <property type="entry name" value="MOCF_BIOSYNTHESIS_2"/>
    <property type="match status" value="1"/>
</dbReference>
<evidence type="ECO:0000256" key="3">
    <source>
        <dbReference type="ARBA" id="ARBA00005046"/>
    </source>
</evidence>
<evidence type="ECO:0000256" key="4">
    <source>
        <dbReference type="ARBA" id="ARBA00010763"/>
    </source>
</evidence>
<keyword evidence="8 11" id="KW-0460">Magnesium</keyword>
<dbReference type="CDD" id="cd00887">
    <property type="entry name" value="MoeA"/>
    <property type="match status" value="1"/>
</dbReference>
<evidence type="ECO:0000256" key="11">
    <source>
        <dbReference type="RuleBase" id="RU365090"/>
    </source>
</evidence>
<proteinExistence type="inferred from homology"/>
<evidence type="ECO:0000256" key="2">
    <source>
        <dbReference type="ARBA" id="ARBA00002901"/>
    </source>
</evidence>
<keyword evidence="6 11" id="KW-0808">Transferase</keyword>
<keyword evidence="7 11" id="KW-0479">Metal-binding</keyword>
<dbReference type="OrthoDB" id="9804758at2"/>
<dbReference type="InterPro" id="IPR001453">
    <property type="entry name" value="MoaB/Mog_dom"/>
</dbReference>
<evidence type="ECO:0000256" key="1">
    <source>
        <dbReference type="ARBA" id="ARBA00001946"/>
    </source>
</evidence>
<dbReference type="Proteomes" id="UP000317155">
    <property type="component" value="Unassembled WGS sequence"/>
</dbReference>
<comment type="similarity">
    <text evidence="4 11">Belongs to the MoeA family.</text>
</comment>
<dbReference type="UniPathway" id="UPA00344"/>
<dbReference type="GO" id="GO:0006777">
    <property type="term" value="P:Mo-molybdopterin cofactor biosynthetic process"/>
    <property type="evidence" value="ECO:0007669"/>
    <property type="project" value="UniProtKB-UniRule"/>
</dbReference>
<dbReference type="SUPFAM" id="SSF63867">
    <property type="entry name" value="MoeA C-terminal domain-like"/>
    <property type="match status" value="1"/>
</dbReference>
<sequence length="405" mass="42601">MPQSFENARALILAHIAPLTGETVPLLDAVGRVLEREFAAPYDLPRFANSAMDGYALRAADARPGARLRVTGYIPAGGRAEPAVAVGCAVRIMTGAPIPPGGDTVIPVEETDGGLAEVVLQGSATPGDHIRRRGEDISTGSLVLAAGTLLRPAEISLLASCGRTRVSVHRRPKVAILSTGDELVEPGTELSPETIVDSNSWALAAAVREVGAEPALLGIARDNHASLREKLRLGLTADALITSAGVSAGDRDLVREVLEELGVRPLFWKIDIKPGRPTAFGLAGKIPVFSLPGNPVSSLLTFDTFVRPALLKMLGHRQVLRPLLQATLQAPVAKKAGRVHFLRVRVGRVNGHLTAISAGDQNTGILSTLLHANGVAVLPAERENFAAGETVDIHLFEPELAPAEA</sequence>
<dbReference type="GO" id="GO:0046872">
    <property type="term" value="F:metal ion binding"/>
    <property type="evidence" value="ECO:0007669"/>
    <property type="project" value="UniProtKB-UniRule"/>
</dbReference>
<dbReference type="EMBL" id="VJVV01000011">
    <property type="protein sequence ID" value="TRO79299.1"/>
    <property type="molecule type" value="Genomic_DNA"/>
</dbReference>
<dbReference type="InterPro" id="IPR005110">
    <property type="entry name" value="MoeA_linker/N"/>
</dbReference>
<dbReference type="NCBIfam" id="TIGR00177">
    <property type="entry name" value="molyb_syn"/>
    <property type="match status" value="1"/>
</dbReference>
<comment type="catalytic activity">
    <reaction evidence="10">
        <text>adenylyl-molybdopterin + molybdate = Mo-molybdopterin + AMP + H(+)</text>
        <dbReference type="Rhea" id="RHEA:35047"/>
        <dbReference type="ChEBI" id="CHEBI:15378"/>
        <dbReference type="ChEBI" id="CHEBI:36264"/>
        <dbReference type="ChEBI" id="CHEBI:62727"/>
        <dbReference type="ChEBI" id="CHEBI:71302"/>
        <dbReference type="ChEBI" id="CHEBI:456215"/>
        <dbReference type="EC" id="2.10.1.1"/>
    </reaction>
</comment>
<comment type="cofactor">
    <cofactor evidence="1 11">
        <name>Mg(2+)</name>
        <dbReference type="ChEBI" id="CHEBI:18420"/>
    </cofactor>
</comment>
<dbReference type="InterPro" id="IPR036688">
    <property type="entry name" value="MoeA_C_domain_IV_sf"/>
</dbReference>
<dbReference type="EC" id="2.10.1.1" evidence="11"/>
<dbReference type="PANTHER" id="PTHR10192">
    <property type="entry name" value="MOLYBDOPTERIN BIOSYNTHESIS PROTEIN"/>
    <property type="match status" value="1"/>
</dbReference>
<dbReference type="NCBIfam" id="NF045515">
    <property type="entry name" value="Glp_gephyrin"/>
    <property type="match status" value="1"/>
</dbReference>
<dbReference type="InterPro" id="IPR005111">
    <property type="entry name" value="MoeA_C_domain_IV"/>
</dbReference>
<organism evidence="13 14">
    <name type="scientific">Trichloromonas acetexigens</name>
    <dbReference type="NCBI Taxonomy" id="38815"/>
    <lineage>
        <taxon>Bacteria</taxon>
        <taxon>Pseudomonadati</taxon>
        <taxon>Thermodesulfobacteriota</taxon>
        <taxon>Desulfuromonadia</taxon>
        <taxon>Desulfuromonadales</taxon>
        <taxon>Trichloromonadaceae</taxon>
        <taxon>Trichloromonas</taxon>
    </lineage>
</organism>
<dbReference type="InterPro" id="IPR036425">
    <property type="entry name" value="MoaB/Mog-like_dom_sf"/>
</dbReference>
<dbReference type="SUPFAM" id="SSF63882">
    <property type="entry name" value="MoeA N-terminal region -like"/>
    <property type="match status" value="1"/>
</dbReference>
<dbReference type="GO" id="GO:0061599">
    <property type="term" value="F:molybdopterin molybdotransferase activity"/>
    <property type="evidence" value="ECO:0007669"/>
    <property type="project" value="UniProtKB-UniRule"/>
</dbReference>
<protein>
    <recommendedName>
        <fullName evidence="11">Molybdopterin molybdenumtransferase</fullName>
        <ecNumber evidence="11">2.10.1.1</ecNumber>
    </recommendedName>
</protein>